<dbReference type="InterPro" id="IPR023346">
    <property type="entry name" value="Lysozyme-like_dom_sf"/>
</dbReference>
<feature type="domain" description="LysM" evidence="3">
    <location>
        <begin position="124"/>
        <end position="168"/>
    </location>
</feature>
<name>A0A6H2ELA3_9ACTO</name>
<feature type="domain" description="LysM" evidence="3">
    <location>
        <begin position="197"/>
        <end position="241"/>
    </location>
</feature>
<dbReference type="PANTHER" id="PTHR33734:SF22">
    <property type="entry name" value="MEMBRANE-BOUND LYTIC MUREIN TRANSGLYCOSYLASE D"/>
    <property type="match status" value="1"/>
</dbReference>
<dbReference type="RefSeq" id="WP_168917617.1">
    <property type="nucleotide sequence ID" value="NZ_CP050804.1"/>
</dbReference>
<feature type="region of interest" description="Disordered" evidence="1">
    <location>
        <begin position="29"/>
        <end position="49"/>
    </location>
</feature>
<dbReference type="Pfam" id="PF01464">
    <property type="entry name" value="SLT"/>
    <property type="match status" value="1"/>
</dbReference>
<evidence type="ECO:0000256" key="2">
    <source>
        <dbReference type="SAM" id="SignalP"/>
    </source>
</evidence>
<sequence length="420" mass="44103">MSTWMSRSNAALATATAVTLLSPTVASAAQAQPATTPQKSPIQENKSPQTLTMTYQVRTGDTVWGISQRTGIPMADIIRTNNLDSTALIRIGQRLLLPVQSPVIKDITPVTHAAPKTTPAPSSTTYTVQSGDTLGAIAHKLGTTVAHLVAANNISNPNLIYPGQQLSINATPAPAPAPAPAPTPAPAPAATPAPSSTTYTVQSGDTLGAIAHKLGTTVAHLVAANNISNPNLIYPGQQLSINATPAPTPTLQTQISTKKRLVENNFPGYTYADEVVDAANDNKNVLINQTLPSREEMQRIIRQTAAQMGVDPRLALAHAYIESGFDASAVSPANAIGTMQVIPSSGSWAGTMVGRELNLLDPHDNVVAGIAIIRYLHNNADNFDQAVAGYYQGLGGVKRYGMRPDTVAYVAKIKAAMARF</sequence>
<dbReference type="Pfam" id="PF01476">
    <property type="entry name" value="LysM"/>
    <property type="match status" value="3"/>
</dbReference>
<keyword evidence="5" id="KW-1185">Reference proteome</keyword>
<evidence type="ECO:0000256" key="1">
    <source>
        <dbReference type="SAM" id="MobiDB-lite"/>
    </source>
</evidence>
<dbReference type="CDD" id="cd00118">
    <property type="entry name" value="LysM"/>
    <property type="match status" value="3"/>
</dbReference>
<dbReference type="Gene3D" id="3.10.350.10">
    <property type="entry name" value="LysM domain"/>
    <property type="match status" value="3"/>
</dbReference>
<feature type="signal peptide" evidence="2">
    <location>
        <begin position="1"/>
        <end position="28"/>
    </location>
</feature>
<feature type="domain" description="LysM" evidence="3">
    <location>
        <begin position="53"/>
        <end position="97"/>
    </location>
</feature>
<dbReference type="GO" id="GO:0008932">
    <property type="term" value="F:lytic endotransglycosylase activity"/>
    <property type="evidence" value="ECO:0007669"/>
    <property type="project" value="TreeGrafter"/>
</dbReference>
<reference evidence="4 5" key="1">
    <citation type="submission" date="2020-03" db="EMBL/GenBank/DDBJ databases">
        <title>Complete genome of Arcanobacterium buesumensis sp. nov. strain 2701.</title>
        <authorList>
            <person name="Borowiak M."/>
            <person name="Alssahen M."/>
            <person name="Laemmler C."/>
            <person name="Malorny B."/>
            <person name="Hassan A."/>
            <person name="Prenger-Berninghoff E."/>
            <person name="Ploetz M."/>
            <person name="Abdulmawjood A."/>
        </authorList>
    </citation>
    <scope>NUCLEOTIDE SEQUENCE [LARGE SCALE GENOMIC DNA]</scope>
    <source>
        <strain evidence="4 5">2701</strain>
    </source>
</reference>
<evidence type="ECO:0000259" key="3">
    <source>
        <dbReference type="PROSITE" id="PS51782"/>
    </source>
</evidence>
<feature type="chain" id="PRO_5039619861" evidence="2">
    <location>
        <begin position="29"/>
        <end position="420"/>
    </location>
</feature>
<dbReference type="Gene3D" id="1.10.530.10">
    <property type="match status" value="1"/>
</dbReference>
<dbReference type="InterPro" id="IPR018392">
    <property type="entry name" value="LysM"/>
</dbReference>
<organism evidence="4 5">
    <name type="scientific">Arcanobacterium buesumense</name>
    <dbReference type="NCBI Taxonomy" id="2722751"/>
    <lineage>
        <taxon>Bacteria</taxon>
        <taxon>Bacillati</taxon>
        <taxon>Actinomycetota</taxon>
        <taxon>Actinomycetes</taxon>
        <taxon>Actinomycetales</taxon>
        <taxon>Actinomycetaceae</taxon>
        <taxon>Arcanobacterium</taxon>
    </lineage>
</organism>
<feature type="region of interest" description="Disordered" evidence="1">
    <location>
        <begin position="171"/>
        <end position="200"/>
    </location>
</feature>
<dbReference type="CDD" id="cd00254">
    <property type="entry name" value="LT-like"/>
    <property type="match status" value="1"/>
</dbReference>
<feature type="compositionally biased region" description="Low complexity" evidence="1">
    <location>
        <begin position="29"/>
        <end position="41"/>
    </location>
</feature>
<dbReference type="KEGG" id="arca:HC352_03595"/>
<protein>
    <submittedName>
        <fullName evidence="4">LysM peptidoglycan-binding domain-containing protein</fullName>
    </submittedName>
</protein>
<dbReference type="SMART" id="SM00257">
    <property type="entry name" value="LysM"/>
    <property type="match status" value="3"/>
</dbReference>
<dbReference type="PANTHER" id="PTHR33734">
    <property type="entry name" value="LYSM DOMAIN-CONTAINING GPI-ANCHORED PROTEIN 2"/>
    <property type="match status" value="1"/>
</dbReference>
<dbReference type="Proteomes" id="UP000502298">
    <property type="component" value="Chromosome"/>
</dbReference>
<dbReference type="SUPFAM" id="SSF54106">
    <property type="entry name" value="LysM domain"/>
    <property type="match status" value="3"/>
</dbReference>
<accession>A0A6H2ELA3</accession>
<evidence type="ECO:0000313" key="5">
    <source>
        <dbReference type="Proteomes" id="UP000502298"/>
    </source>
</evidence>
<gene>
    <name evidence="4" type="ORF">HC352_03595</name>
</gene>
<dbReference type="InterPro" id="IPR008258">
    <property type="entry name" value="Transglycosylase_SLT_dom_1"/>
</dbReference>
<dbReference type="AlphaFoldDB" id="A0A6H2ELA3"/>
<keyword evidence="2" id="KW-0732">Signal</keyword>
<feature type="compositionally biased region" description="Pro residues" evidence="1">
    <location>
        <begin position="173"/>
        <end position="191"/>
    </location>
</feature>
<dbReference type="InterPro" id="IPR036779">
    <property type="entry name" value="LysM_dom_sf"/>
</dbReference>
<dbReference type="SUPFAM" id="SSF53955">
    <property type="entry name" value="Lysozyme-like"/>
    <property type="match status" value="1"/>
</dbReference>
<dbReference type="EMBL" id="CP050804">
    <property type="protein sequence ID" value="QJC21677.1"/>
    <property type="molecule type" value="Genomic_DNA"/>
</dbReference>
<proteinExistence type="predicted"/>
<evidence type="ECO:0000313" key="4">
    <source>
        <dbReference type="EMBL" id="QJC21677.1"/>
    </source>
</evidence>
<dbReference type="PROSITE" id="PS51782">
    <property type="entry name" value="LYSM"/>
    <property type="match status" value="3"/>
</dbReference>